<proteinExistence type="predicted"/>
<reference evidence="2" key="1">
    <citation type="submission" date="2021-12" db="EMBL/GenBank/DDBJ databases">
        <authorList>
            <person name="Lee J.-H."/>
            <person name="Kim S.-B."/>
        </authorList>
    </citation>
    <scope>NUCLEOTIDE SEQUENCE</scope>
    <source>
        <strain evidence="2">NR30</strain>
    </source>
</reference>
<evidence type="ECO:0000313" key="3">
    <source>
        <dbReference type="Proteomes" id="UP001108029"/>
    </source>
</evidence>
<dbReference type="SUPFAM" id="SSF56281">
    <property type="entry name" value="Metallo-hydrolase/oxidoreductase"/>
    <property type="match status" value="1"/>
</dbReference>
<dbReference type="AlphaFoldDB" id="A0A9Q3ZA64"/>
<name>A0A9Q3ZA64_9ACTN</name>
<keyword evidence="3" id="KW-1185">Reference proteome</keyword>
<evidence type="ECO:0000313" key="2">
    <source>
        <dbReference type="EMBL" id="MCD9881021.1"/>
    </source>
</evidence>
<gene>
    <name evidence="2" type="ORF">LJ657_47395</name>
</gene>
<comment type="caution">
    <text evidence="2">The sequence shown here is derived from an EMBL/GenBank/DDBJ whole genome shotgun (WGS) entry which is preliminary data.</text>
</comment>
<sequence length="91" mass="9829">MTRGYAEIAATPLGGTPSTHDHDDHIAGATRFPGAKFVSHEITAELLRIYTDPHRPVPDVTFSGKHHRLTVIDCGWDRPVPSGAGGARRFG</sequence>
<dbReference type="RefSeq" id="WP_232655950.1">
    <property type="nucleotide sequence ID" value="NZ_JAJSBI010000056.1"/>
</dbReference>
<dbReference type="EMBL" id="JAJSBI010000056">
    <property type="protein sequence ID" value="MCD9881021.1"/>
    <property type="molecule type" value="Genomic_DNA"/>
</dbReference>
<dbReference type="InterPro" id="IPR036866">
    <property type="entry name" value="RibonucZ/Hydroxyglut_hydro"/>
</dbReference>
<dbReference type="Gene3D" id="3.60.15.10">
    <property type="entry name" value="Ribonuclease Z/Hydroxyacylglutathione hydrolase-like"/>
    <property type="match status" value="1"/>
</dbReference>
<organism evidence="2 3">
    <name type="scientific">Streptomyces guryensis</name>
    <dbReference type="NCBI Taxonomy" id="2886947"/>
    <lineage>
        <taxon>Bacteria</taxon>
        <taxon>Bacillati</taxon>
        <taxon>Actinomycetota</taxon>
        <taxon>Actinomycetes</taxon>
        <taxon>Kitasatosporales</taxon>
        <taxon>Streptomycetaceae</taxon>
        <taxon>Streptomyces</taxon>
    </lineage>
</organism>
<dbReference type="Proteomes" id="UP001108029">
    <property type="component" value="Unassembled WGS sequence"/>
</dbReference>
<feature type="region of interest" description="Disordered" evidence="1">
    <location>
        <begin position="1"/>
        <end position="27"/>
    </location>
</feature>
<protein>
    <submittedName>
        <fullName evidence="2">Uncharacterized protein</fullName>
    </submittedName>
</protein>
<accession>A0A9Q3ZA64</accession>
<evidence type="ECO:0000256" key="1">
    <source>
        <dbReference type="SAM" id="MobiDB-lite"/>
    </source>
</evidence>